<gene>
    <name evidence="1" type="primary">orf85</name>
</gene>
<evidence type="ECO:0000313" key="1">
    <source>
        <dbReference type="EMBL" id="AIT94093.1"/>
    </source>
</evidence>
<protein>
    <submittedName>
        <fullName evidence="1">Uncharacterized protein</fullName>
    </submittedName>
</protein>
<geneLocation type="chloroplast" evidence="1"/>
<name>A0A097KLN1_9CHLO</name>
<keyword evidence="1" id="KW-0150">Chloroplast</keyword>
<dbReference type="RefSeq" id="YP_009105466.1">
    <property type="nucleotide sequence ID" value="NC_025532.1"/>
</dbReference>
<keyword evidence="1" id="KW-0934">Plastid</keyword>
<dbReference type="AlphaFoldDB" id="A0A097KLN1"/>
<accession>A0A097KLN1</accession>
<dbReference type="EMBL" id="KM462869">
    <property type="protein sequence ID" value="AIT94093.1"/>
    <property type="molecule type" value="Genomic_DNA"/>
</dbReference>
<proteinExistence type="predicted"/>
<organism evidence="1">
    <name type="scientific">Parietochloris pseudoalveolaris</name>
    <dbReference type="NCBI Taxonomy" id="3102"/>
    <lineage>
        <taxon>Eukaryota</taxon>
        <taxon>Viridiplantae</taxon>
        <taxon>Chlorophyta</taxon>
        <taxon>core chlorophytes</taxon>
        <taxon>Trebouxiophyceae</taxon>
        <taxon>Trebouxiales</taxon>
        <taxon>Trebouxiaceae</taxon>
        <taxon>Parietochloris</taxon>
    </lineage>
</organism>
<reference evidence="1" key="1">
    <citation type="journal article" date="2014" name="BMC Evol. Biol.">
        <title>Chloroplast phylogenomic analysis resolves deep-level relationships within the green algal class Trebouxiophyceae.</title>
        <authorList>
            <person name="Lemieux C."/>
            <person name="Otis C."/>
            <person name="Turmel M."/>
        </authorList>
    </citation>
    <scope>NUCLEOTIDE SEQUENCE</scope>
</reference>
<sequence>MQSNDPETETILAALRQTEQNITSVLKQEIKMLQSQITSNQLLLQQLLITITNKEELIFSQAIKNNIEAQAAKIQILDEIKKIKP</sequence>
<dbReference type="GeneID" id="22159368"/>